<evidence type="ECO:0000313" key="1">
    <source>
        <dbReference type="EMBL" id="JAH02504.1"/>
    </source>
</evidence>
<protein>
    <submittedName>
        <fullName evidence="1">Uncharacterized protein</fullName>
    </submittedName>
</protein>
<dbReference type="EMBL" id="GBXM01106073">
    <property type="protein sequence ID" value="JAH02504.1"/>
    <property type="molecule type" value="Transcribed_RNA"/>
</dbReference>
<organism evidence="1">
    <name type="scientific">Anguilla anguilla</name>
    <name type="common">European freshwater eel</name>
    <name type="synonym">Muraena anguilla</name>
    <dbReference type="NCBI Taxonomy" id="7936"/>
    <lineage>
        <taxon>Eukaryota</taxon>
        <taxon>Metazoa</taxon>
        <taxon>Chordata</taxon>
        <taxon>Craniata</taxon>
        <taxon>Vertebrata</taxon>
        <taxon>Euteleostomi</taxon>
        <taxon>Actinopterygii</taxon>
        <taxon>Neopterygii</taxon>
        <taxon>Teleostei</taxon>
        <taxon>Anguilliformes</taxon>
        <taxon>Anguillidae</taxon>
        <taxon>Anguilla</taxon>
    </lineage>
</organism>
<accession>A0A0E9PDA0</accession>
<proteinExistence type="predicted"/>
<name>A0A0E9PDA0_ANGAN</name>
<sequence length="56" mass="6643">MVLVVFCFCFLKHASAPHIVIIINLNHERLDFFEYSAWVLFLWESFNFLISLCSAF</sequence>
<dbReference type="AlphaFoldDB" id="A0A0E9PDA0"/>
<reference evidence="1" key="2">
    <citation type="journal article" date="2015" name="Fish Shellfish Immunol.">
        <title>Early steps in the European eel (Anguilla anguilla)-Vibrio vulnificus interaction in the gills: Role of the RtxA13 toxin.</title>
        <authorList>
            <person name="Callol A."/>
            <person name="Pajuelo D."/>
            <person name="Ebbesson L."/>
            <person name="Teles M."/>
            <person name="MacKenzie S."/>
            <person name="Amaro C."/>
        </authorList>
    </citation>
    <scope>NUCLEOTIDE SEQUENCE</scope>
</reference>
<reference evidence="1" key="1">
    <citation type="submission" date="2014-11" db="EMBL/GenBank/DDBJ databases">
        <authorList>
            <person name="Amaro Gonzalez C."/>
        </authorList>
    </citation>
    <scope>NUCLEOTIDE SEQUENCE</scope>
</reference>